<keyword evidence="4" id="KW-0677">Repeat</keyword>
<dbReference type="SMART" id="SM00409">
    <property type="entry name" value="IG"/>
    <property type="match status" value="5"/>
</dbReference>
<keyword evidence="6 11" id="KW-1133">Transmembrane helix</keyword>
<dbReference type="InterPro" id="IPR007110">
    <property type="entry name" value="Ig-like_dom"/>
</dbReference>
<dbReference type="GO" id="GO:0098609">
    <property type="term" value="P:cell-cell adhesion"/>
    <property type="evidence" value="ECO:0007669"/>
    <property type="project" value="InterPro"/>
</dbReference>
<feature type="domain" description="Ig-like" evidence="13">
    <location>
        <begin position="303"/>
        <end position="387"/>
    </location>
</feature>
<proteinExistence type="predicted"/>
<dbReference type="InterPro" id="IPR003987">
    <property type="entry name" value="ICAM_VCAM_N"/>
</dbReference>
<keyword evidence="15" id="KW-1185">Reference proteome</keyword>
<dbReference type="InParanoid" id="A0A3B3I1E1"/>
<keyword evidence="3 12" id="KW-0732">Signal</keyword>
<evidence type="ECO:0000256" key="5">
    <source>
        <dbReference type="ARBA" id="ARBA00022889"/>
    </source>
</evidence>
<name>A0A3B3I1E1_ORYLA</name>
<feature type="transmembrane region" description="Helical" evidence="11">
    <location>
        <begin position="757"/>
        <end position="780"/>
    </location>
</feature>
<dbReference type="InterPro" id="IPR013783">
    <property type="entry name" value="Ig-like_fold"/>
</dbReference>
<dbReference type="GO" id="GO:0016020">
    <property type="term" value="C:membrane"/>
    <property type="evidence" value="ECO:0007669"/>
    <property type="project" value="UniProtKB-SubCell"/>
</dbReference>
<evidence type="ECO:0000256" key="3">
    <source>
        <dbReference type="ARBA" id="ARBA00022729"/>
    </source>
</evidence>
<feature type="domain" description="Ig-like" evidence="13">
    <location>
        <begin position="398"/>
        <end position="488"/>
    </location>
</feature>
<dbReference type="Gene3D" id="2.60.40.10">
    <property type="entry name" value="Immunoglobulins"/>
    <property type="match status" value="6"/>
</dbReference>
<dbReference type="InterPro" id="IPR003598">
    <property type="entry name" value="Ig_sub2"/>
</dbReference>
<feature type="domain" description="Ig-like" evidence="13">
    <location>
        <begin position="660"/>
        <end position="743"/>
    </location>
</feature>
<evidence type="ECO:0000256" key="12">
    <source>
        <dbReference type="SAM" id="SignalP"/>
    </source>
</evidence>
<keyword evidence="9" id="KW-0325">Glycoprotein</keyword>
<dbReference type="Bgee" id="ENSORLG00000023894">
    <property type="expression patterns" value="Expressed in mesonephros and 10 other cell types or tissues"/>
</dbReference>
<keyword evidence="5" id="KW-0130">Cell adhesion</keyword>
<evidence type="ECO:0000259" key="13">
    <source>
        <dbReference type="PROSITE" id="PS50835"/>
    </source>
</evidence>
<keyword evidence="2 11" id="KW-0812">Transmembrane</keyword>
<evidence type="ECO:0000256" key="4">
    <source>
        <dbReference type="ARBA" id="ARBA00022737"/>
    </source>
</evidence>
<reference evidence="14 15" key="1">
    <citation type="journal article" date="2007" name="Nature">
        <title>The medaka draft genome and insights into vertebrate genome evolution.</title>
        <authorList>
            <person name="Kasahara M."/>
            <person name="Naruse K."/>
            <person name="Sasaki S."/>
            <person name="Nakatani Y."/>
            <person name="Qu W."/>
            <person name="Ahsan B."/>
            <person name="Yamada T."/>
            <person name="Nagayasu Y."/>
            <person name="Doi K."/>
            <person name="Kasai Y."/>
            <person name="Jindo T."/>
            <person name="Kobayashi D."/>
            <person name="Shimada A."/>
            <person name="Toyoda A."/>
            <person name="Kuroki Y."/>
            <person name="Fujiyama A."/>
            <person name="Sasaki T."/>
            <person name="Shimizu A."/>
            <person name="Asakawa S."/>
            <person name="Shimizu N."/>
            <person name="Hashimoto S."/>
            <person name="Yang J."/>
            <person name="Lee Y."/>
            <person name="Matsushima K."/>
            <person name="Sugano S."/>
            <person name="Sakaizumi M."/>
            <person name="Narita T."/>
            <person name="Ohishi K."/>
            <person name="Haga S."/>
            <person name="Ohta F."/>
            <person name="Nomoto H."/>
            <person name="Nogata K."/>
            <person name="Morishita T."/>
            <person name="Endo T."/>
            <person name="Shin-I T."/>
            <person name="Takeda H."/>
            <person name="Morishita S."/>
            <person name="Kohara Y."/>
        </authorList>
    </citation>
    <scope>NUCLEOTIDE SEQUENCE [LARGE SCALE GENOMIC DNA]</scope>
    <source>
        <strain evidence="14 15">Hd-rR</strain>
    </source>
</reference>
<evidence type="ECO:0000256" key="6">
    <source>
        <dbReference type="ARBA" id="ARBA00022989"/>
    </source>
</evidence>
<dbReference type="AlphaFoldDB" id="A0A3B3I1E1"/>
<dbReference type="PANTHER" id="PTHR13771">
    <property type="entry name" value="INTERCELLULAR ADHESION MOLECULE"/>
    <property type="match status" value="1"/>
</dbReference>
<reference evidence="14" key="3">
    <citation type="submission" date="2025-09" db="UniProtKB">
        <authorList>
            <consortium name="Ensembl"/>
        </authorList>
    </citation>
    <scope>IDENTIFICATION</scope>
    <source>
        <strain evidence="14">Hd-rR</strain>
    </source>
</reference>
<dbReference type="PANTHER" id="PTHR13771:SF9">
    <property type="entry name" value="INTERCELLULAR ADHESION MOLECULE 5"/>
    <property type="match status" value="1"/>
</dbReference>
<dbReference type="GO" id="GO:0005178">
    <property type="term" value="F:integrin binding"/>
    <property type="evidence" value="ECO:0007669"/>
    <property type="project" value="InterPro"/>
</dbReference>
<protein>
    <recommendedName>
        <fullName evidence="13">Ig-like domain-containing protein</fullName>
    </recommendedName>
</protein>
<keyword evidence="10" id="KW-0393">Immunoglobulin domain</keyword>
<feature type="domain" description="Ig-like" evidence="13">
    <location>
        <begin position="583"/>
        <end position="655"/>
    </location>
</feature>
<dbReference type="PRINTS" id="PR01472">
    <property type="entry name" value="ICAMVCAM1"/>
</dbReference>
<evidence type="ECO:0000256" key="2">
    <source>
        <dbReference type="ARBA" id="ARBA00022692"/>
    </source>
</evidence>
<evidence type="ECO:0000256" key="8">
    <source>
        <dbReference type="ARBA" id="ARBA00023157"/>
    </source>
</evidence>
<reference evidence="14" key="2">
    <citation type="submission" date="2025-08" db="UniProtKB">
        <authorList>
            <consortium name="Ensembl"/>
        </authorList>
    </citation>
    <scope>IDENTIFICATION</scope>
    <source>
        <strain evidence="14">Hd-rR</strain>
    </source>
</reference>
<evidence type="ECO:0000256" key="1">
    <source>
        <dbReference type="ARBA" id="ARBA00004479"/>
    </source>
</evidence>
<feature type="chain" id="PRO_5017323433" description="Ig-like domain-containing protein" evidence="12">
    <location>
        <begin position="34"/>
        <end position="810"/>
    </location>
</feature>
<evidence type="ECO:0000313" key="15">
    <source>
        <dbReference type="Proteomes" id="UP000001038"/>
    </source>
</evidence>
<dbReference type="InterPro" id="IPR036179">
    <property type="entry name" value="Ig-like_dom_sf"/>
</dbReference>
<dbReference type="STRING" id="8090.ENSORLP00000037835"/>
<evidence type="ECO:0000256" key="9">
    <source>
        <dbReference type="ARBA" id="ARBA00023180"/>
    </source>
</evidence>
<keyword evidence="8" id="KW-1015">Disulfide bond</keyword>
<accession>A0A3B3I1E1</accession>
<keyword evidence="7 11" id="KW-0472">Membrane</keyword>
<dbReference type="Ensembl" id="ENSORLT00000035092.1">
    <property type="protein sequence ID" value="ENSORLP00000037835.1"/>
    <property type="gene ID" value="ENSORLG00000023894.1"/>
</dbReference>
<dbReference type="SUPFAM" id="SSF48726">
    <property type="entry name" value="Immunoglobulin"/>
    <property type="match status" value="5"/>
</dbReference>
<dbReference type="GeneTree" id="ENSGT00940000159005"/>
<organism evidence="14 15">
    <name type="scientific">Oryzias latipes</name>
    <name type="common">Japanese rice fish</name>
    <name type="synonym">Japanese killifish</name>
    <dbReference type="NCBI Taxonomy" id="8090"/>
    <lineage>
        <taxon>Eukaryota</taxon>
        <taxon>Metazoa</taxon>
        <taxon>Chordata</taxon>
        <taxon>Craniata</taxon>
        <taxon>Vertebrata</taxon>
        <taxon>Euteleostomi</taxon>
        <taxon>Actinopterygii</taxon>
        <taxon>Neopterygii</taxon>
        <taxon>Teleostei</taxon>
        <taxon>Neoteleostei</taxon>
        <taxon>Acanthomorphata</taxon>
        <taxon>Ovalentaria</taxon>
        <taxon>Atherinomorphae</taxon>
        <taxon>Beloniformes</taxon>
        <taxon>Adrianichthyidae</taxon>
        <taxon>Oryziinae</taxon>
        <taxon>Oryzias</taxon>
    </lineage>
</organism>
<evidence type="ECO:0000256" key="10">
    <source>
        <dbReference type="ARBA" id="ARBA00023319"/>
    </source>
</evidence>
<dbReference type="Proteomes" id="UP000001038">
    <property type="component" value="Chromosome 8"/>
</dbReference>
<feature type="signal peptide" evidence="12">
    <location>
        <begin position="1"/>
        <end position="33"/>
    </location>
</feature>
<sequence>MRLLGSGGSSTTLPLRMLVILTLTILFCGSVDSCLYNPIFLYPPEIIGEYGRYAFLNCSSESLDYNDIFLTVKGQTIDKEPYKNYVGHLIKLDDWNIDAKCSVHINDTHKCYTDVDITVYKSPGVDLFVKRKDATGERMQWELQCDIFNVAPVQNLTVRWYKNDHLIRTNSFPGTTKAAVNESSLLRVNISREENAALFRCEAQLNMRSRSLPAAVSQTINISANEVPTARDVTTAHGSFNLTSEAETTPPPEFVEANTVSHRLNMPKPENFTGINCSATEDDESATLNYTLCVGDTTKAHPPEATCDTLKKALRITPPEMVVRYGDSVVLNCSVDDPELILVSWETDYGSHEEINPSTSTLTIKKVESWILKPICFAVSTNGFQCTWEPVITVYKTPDSVSVTAVDPGPMIEGKEYQLRCNIQSVAPVNKLRVKWYRGDECLHTDPKNSSLLKPQNETSFWTFPLERGDNGSTFRCEAELQLGPELSPRTSSAPYTVLVHYKPSFKRCPDRHTVVENTFRISQLQCETDGYPPPSVKWYHPSQKPTDLNKMLTRTDSGLYRASVSNSIGNYSIFVDITVEYPPSFNCKTRYEAKMNGELKTPCEPEGSPPPTITWLKNGAEVFSTRHLTKEHSGNYTLKATNKHGTAQHTFYLEILYPPEFNQGNTSEEIIPGQNMTLDCSAEGNPEPETHWNFTSAENLHMATVGRHKIMTITRATSTNAGHYICVASNKLGRVTRSVLLIEMGKTSDGPLSGSVLWIIICSIFLTLLLVFLVVLFFYKKRKRGKYNVVKNQEPSQIPMINITAAANP</sequence>
<dbReference type="Pfam" id="PF13927">
    <property type="entry name" value="Ig_3"/>
    <property type="match status" value="1"/>
</dbReference>
<dbReference type="PROSITE" id="PS50835">
    <property type="entry name" value="IG_LIKE"/>
    <property type="match status" value="6"/>
</dbReference>
<dbReference type="InterPro" id="IPR047012">
    <property type="entry name" value="ICAM_VCAM"/>
</dbReference>
<dbReference type="InterPro" id="IPR003599">
    <property type="entry name" value="Ig_sub"/>
</dbReference>
<comment type="subcellular location">
    <subcellularLocation>
        <location evidence="1">Membrane</location>
        <topology evidence="1">Single-pass type I membrane protein</topology>
    </subcellularLocation>
</comment>
<feature type="domain" description="Ig-like" evidence="13">
    <location>
        <begin position="123"/>
        <end position="217"/>
    </location>
</feature>
<evidence type="ECO:0000313" key="14">
    <source>
        <dbReference type="Ensembl" id="ENSORLP00000037835.1"/>
    </source>
</evidence>
<evidence type="ECO:0000256" key="11">
    <source>
        <dbReference type="SAM" id="Phobius"/>
    </source>
</evidence>
<evidence type="ECO:0000256" key="7">
    <source>
        <dbReference type="ARBA" id="ARBA00023136"/>
    </source>
</evidence>
<dbReference type="SMART" id="SM00408">
    <property type="entry name" value="IGc2"/>
    <property type="match status" value="3"/>
</dbReference>
<feature type="domain" description="Ig-like" evidence="13">
    <location>
        <begin position="504"/>
        <end position="579"/>
    </location>
</feature>